<dbReference type="AlphaFoldDB" id="A0A2T4IB70"/>
<dbReference type="OrthoDB" id="5327699at2"/>
<evidence type="ECO:0000259" key="2">
    <source>
        <dbReference type="Pfam" id="PF09832"/>
    </source>
</evidence>
<name>A0A2T4IB70_9RHOO</name>
<evidence type="ECO:0000313" key="4">
    <source>
        <dbReference type="Proteomes" id="UP000241193"/>
    </source>
</evidence>
<reference evidence="3 4" key="1">
    <citation type="submission" date="2018-03" db="EMBL/GenBank/DDBJ databases">
        <authorList>
            <person name="Keele B.F."/>
        </authorList>
    </citation>
    <scope>NUCLEOTIDE SEQUENCE [LARGE SCALE GENOMIC DNA]</scope>
    <source>
        <strain evidence="3 4">D20</strain>
    </source>
</reference>
<feature type="domain" description="DUF2059" evidence="2">
    <location>
        <begin position="115"/>
        <end position="164"/>
    </location>
</feature>
<evidence type="ECO:0000313" key="3">
    <source>
        <dbReference type="EMBL" id="PTD95034.1"/>
    </source>
</evidence>
<evidence type="ECO:0000256" key="1">
    <source>
        <dbReference type="SAM" id="SignalP"/>
    </source>
</evidence>
<sequence>MSTTTATVTIDPTKEALPMKLFIATLLSCCLLPFASAHADTPSHDDLLRLARAAGMYEQIEAQKEALRNQGAGAGKQYIEQISAALPGLPKQFYRDVDAELKVLMDGMAALIDTDKAIKIYAELLAAHLSADEVRSLSEFYESPLGQAYTRANIAIMAAWSEALMRDAETQTAALLQRYMDNLVAKAYTYAK</sequence>
<keyword evidence="4" id="KW-1185">Reference proteome</keyword>
<dbReference type="Pfam" id="PF09832">
    <property type="entry name" value="DUF2059"/>
    <property type="match status" value="1"/>
</dbReference>
<proteinExistence type="predicted"/>
<feature type="signal peptide" evidence="1">
    <location>
        <begin position="1"/>
        <end position="39"/>
    </location>
</feature>
<dbReference type="InterPro" id="IPR018637">
    <property type="entry name" value="DUF2059"/>
</dbReference>
<keyword evidence="1" id="KW-0732">Signal</keyword>
<dbReference type="EMBL" id="PZKC01000021">
    <property type="protein sequence ID" value="PTD95034.1"/>
    <property type="molecule type" value="Genomic_DNA"/>
</dbReference>
<protein>
    <recommendedName>
        <fullName evidence="2">DUF2059 domain-containing protein</fullName>
    </recommendedName>
</protein>
<gene>
    <name evidence="3" type="ORF">C8261_16470</name>
</gene>
<reference evidence="3 4" key="2">
    <citation type="submission" date="2018-04" db="EMBL/GenBank/DDBJ databases">
        <title>Thauera lacus sp. nov., isolated from an saline lake in Inner Mongolia, China.</title>
        <authorList>
            <person name="Liang Q.-Y."/>
        </authorList>
    </citation>
    <scope>NUCLEOTIDE SEQUENCE [LARGE SCALE GENOMIC DNA]</scope>
    <source>
        <strain evidence="3 4">D20</strain>
    </source>
</reference>
<feature type="chain" id="PRO_5015463114" description="DUF2059 domain-containing protein" evidence="1">
    <location>
        <begin position="40"/>
        <end position="192"/>
    </location>
</feature>
<dbReference type="Proteomes" id="UP000241193">
    <property type="component" value="Unassembled WGS sequence"/>
</dbReference>
<organism evidence="3 4">
    <name type="scientific">Pseudothauera lacus</name>
    <dbReference type="NCBI Taxonomy" id="2136175"/>
    <lineage>
        <taxon>Bacteria</taxon>
        <taxon>Pseudomonadati</taxon>
        <taxon>Pseudomonadota</taxon>
        <taxon>Betaproteobacteria</taxon>
        <taxon>Rhodocyclales</taxon>
        <taxon>Zoogloeaceae</taxon>
        <taxon>Pseudothauera</taxon>
    </lineage>
</organism>
<accession>A0A2T4IB70</accession>
<comment type="caution">
    <text evidence="3">The sequence shown here is derived from an EMBL/GenBank/DDBJ whole genome shotgun (WGS) entry which is preliminary data.</text>
</comment>